<proteinExistence type="predicted"/>
<accession>A0A6S6U3X1</accession>
<feature type="compositionally biased region" description="Low complexity" evidence="1">
    <location>
        <begin position="583"/>
        <end position="595"/>
    </location>
</feature>
<reference evidence="3" key="1">
    <citation type="submission" date="2020-01" db="EMBL/GenBank/DDBJ databases">
        <authorList>
            <person name="Meier V. D."/>
            <person name="Meier V D."/>
        </authorList>
    </citation>
    <scope>NUCLEOTIDE SEQUENCE</scope>
    <source>
        <strain evidence="3">HLG_WM_MAG_08</strain>
    </source>
</reference>
<dbReference type="AlphaFoldDB" id="A0A6S6U3X1"/>
<sequence>MRKRFFGGSRVFASILLLAGSSAAGNSYALYNTSSPLGTNTNEVLEYDSSVPFLDLFKASLPFREGAPFLTKGKITYDRYGWPTSISPGGIVGTRVISKLHKDAIPRGHYTVLYEGQGKLEYGLDAKLVQHQSGRDVIYIDPGKDNLYNVKLTIKSTQQGNHLRNIRILPEGGICASNPFDRVAGATQCRKNDYLDFARNYKKIIFNPDYLKFMRDYKVIRFMNMSGITRNPIQHWADRPHVDNATWGGVEGVRGAPVEIMVELANRLHTDAWFNVPHAANNDYVRRFAYYVKQNLNPGLKVYIEYSNETWNGIFTQHAYMKQGSKRLGFTDEAVPGTKFYSKRSVEIFKIWEQVFGGNQRLIRTMAGLTGTSKLTEAMLKFQDAYKHVDAFAVAPYVFGETKALRSARSVAQVFQIMQDKRYGHSLPRVLEAVRKQSAMASKYGVDLIAYEGGQHLIDMKTKKEMQHPNPLFYKANRHPQMGTIYKKLLLGWKQAGGKMFTHFSSPRTYNRFGSKGVKEYITQPDNQAPKQMAIKGFIKSHPCWWQGCRDTSVRRTQKPQALTTAELSRKSGERPQPLPNSAEEQAARNRQAAQ</sequence>
<gene>
    <name evidence="3" type="ORF">HELGO_WM54552</name>
</gene>
<organism evidence="3">
    <name type="scientific">uncultured Thiotrichaceae bacterium</name>
    <dbReference type="NCBI Taxonomy" id="298394"/>
    <lineage>
        <taxon>Bacteria</taxon>
        <taxon>Pseudomonadati</taxon>
        <taxon>Pseudomonadota</taxon>
        <taxon>Gammaproteobacteria</taxon>
        <taxon>Thiotrichales</taxon>
        <taxon>Thiotrichaceae</taxon>
        <taxon>environmental samples</taxon>
    </lineage>
</organism>
<feature type="region of interest" description="Disordered" evidence="1">
    <location>
        <begin position="555"/>
        <end position="595"/>
    </location>
</feature>
<feature type="chain" id="PRO_5028324937" evidence="2">
    <location>
        <begin position="24"/>
        <end position="595"/>
    </location>
</feature>
<evidence type="ECO:0000313" key="3">
    <source>
        <dbReference type="EMBL" id="CAA6821389.1"/>
    </source>
</evidence>
<protein>
    <submittedName>
        <fullName evidence="3">Cellulose-binding domain protein</fullName>
    </submittedName>
</protein>
<name>A0A6S6U3X1_9GAMM</name>
<feature type="signal peptide" evidence="2">
    <location>
        <begin position="1"/>
        <end position="23"/>
    </location>
</feature>
<dbReference type="EMBL" id="CACVAV010000329">
    <property type="protein sequence ID" value="CAA6821389.1"/>
    <property type="molecule type" value="Genomic_DNA"/>
</dbReference>
<evidence type="ECO:0000256" key="2">
    <source>
        <dbReference type="SAM" id="SignalP"/>
    </source>
</evidence>
<keyword evidence="2" id="KW-0732">Signal</keyword>
<evidence type="ECO:0000256" key="1">
    <source>
        <dbReference type="SAM" id="MobiDB-lite"/>
    </source>
</evidence>
<feature type="non-terminal residue" evidence="3">
    <location>
        <position position="595"/>
    </location>
</feature>